<dbReference type="InterPro" id="IPR051179">
    <property type="entry name" value="WD_repeat_multifunction"/>
</dbReference>
<keyword evidence="1 5" id="KW-0853">WD repeat</keyword>
<reference evidence="7 8" key="1">
    <citation type="submission" date="2020-11" db="EMBL/GenBank/DDBJ databases">
        <title>Kefir isolates.</title>
        <authorList>
            <person name="Marcisauskas S."/>
            <person name="Kim Y."/>
            <person name="Blasche S."/>
        </authorList>
    </citation>
    <scope>NUCLEOTIDE SEQUENCE [LARGE SCALE GENOMIC DNA]</scope>
    <source>
        <strain evidence="7 8">OG2</strain>
    </source>
</reference>
<evidence type="ECO:0000256" key="3">
    <source>
        <dbReference type="ARBA" id="ARBA00022942"/>
    </source>
</evidence>
<keyword evidence="8" id="KW-1185">Reference proteome</keyword>
<keyword evidence="3" id="KW-0647">Proteasome</keyword>
<organism evidence="7 8">
    <name type="scientific">Maudiozyma exigua</name>
    <name type="common">Yeast</name>
    <name type="synonym">Kazachstania exigua</name>
    <dbReference type="NCBI Taxonomy" id="34358"/>
    <lineage>
        <taxon>Eukaryota</taxon>
        <taxon>Fungi</taxon>
        <taxon>Dikarya</taxon>
        <taxon>Ascomycota</taxon>
        <taxon>Saccharomycotina</taxon>
        <taxon>Saccharomycetes</taxon>
        <taxon>Saccharomycetales</taxon>
        <taxon>Saccharomycetaceae</taxon>
        <taxon>Maudiozyma</taxon>
    </lineage>
</organism>
<evidence type="ECO:0000256" key="6">
    <source>
        <dbReference type="SAM" id="MobiDB-lite"/>
    </source>
</evidence>
<dbReference type="SUPFAM" id="SSF50978">
    <property type="entry name" value="WD40 repeat-like"/>
    <property type="match status" value="1"/>
</dbReference>
<evidence type="ECO:0000313" key="7">
    <source>
        <dbReference type="EMBL" id="KAG0672575.1"/>
    </source>
</evidence>
<dbReference type="AlphaFoldDB" id="A0A9P6WHP1"/>
<dbReference type="Gene3D" id="2.130.10.10">
    <property type="entry name" value="YVTN repeat-like/Quinoprotein amine dehydrogenase"/>
    <property type="match status" value="2"/>
</dbReference>
<comment type="caution">
    <text evidence="7">The sequence shown here is derived from an EMBL/GenBank/DDBJ whole genome shotgun (WGS) entry which is preliminary data.</text>
</comment>
<dbReference type="GO" id="GO:0000502">
    <property type="term" value="C:proteasome complex"/>
    <property type="evidence" value="ECO:0007669"/>
    <property type="project" value="UniProtKB-KW"/>
</dbReference>
<keyword evidence="2" id="KW-0677">Repeat</keyword>
<dbReference type="InterPro" id="IPR001680">
    <property type="entry name" value="WD40_rpt"/>
</dbReference>
<dbReference type="PROSITE" id="PS50294">
    <property type="entry name" value="WD_REPEATS_REGION"/>
    <property type="match status" value="1"/>
</dbReference>
<dbReference type="InterPro" id="IPR036322">
    <property type="entry name" value="WD40_repeat_dom_sf"/>
</dbReference>
<feature type="region of interest" description="Disordered" evidence="6">
    <location>
        <begin position="224"/>
        <end position="251"/>
    </location>
</feature>
<name>A0A9P6WHP1_MAUEX</name>
<evidence type="ECO:0008006" key="9">
    <source>
        <dbReference type="Google" id="ProtNLM"/>
    </source>
</evidence>
<evidence type="ECO:0000313" key="8">
    <source>
        <dbReference type="Proteomes" id="UP000750334"/>
    </source>
</evidence>
<proteinExistence type="inferred from homology"/>
<protein>
    <recommendedName>
        <fullName evidence="9">WD40 repeat-like protein</fullName>
    </recommendedName>
</protein>
<feature type="compositionally biased region" description="Polar residues" evidence="6">
    <location>
        <begin position="227"/>
        <end position="248"/>
    </location>
</feature>
<dbReference type="SMART" id="SM00320">
    <property type="entry name" value="WD40"/>
    <property type="match status" value="4"/>
</dbReference>
<dbReference type="PANTHER" id="PTHR19857:SF19">
    <property type="entry name" value="26S PROTEASOME REGULATORY SUBUNIT RPN14"/>
    <property type="match status" value="1"/>
</dbReference>
<evidence type="ECO:0000256" key="1">
    <source>
        <dbReference type="ARBA" id="ARBA00022574"/>
    </source>
</evidence>
<sequence length="412" mass="45541">MTEKVTIAHIQSNFVDVIEDTSDSVDNKDNKFYVNVNSTSNEVSEHIIKTESKEPFFSCNNEDKFNKISDNTYEATLNGETFRFNVSVKDWSTANAGTNWTAIDVIQTPHMRYLLGDSEGSIKVFDESYNLSREFNHIHSSDITTAKFFPSAEVVLSSSSDMQLRILSVEDGSNPRTLIGHTGAVTGTAIIGRGRNVLSSSKDGTLRLWECGSGSNIYSFSRRENPSDSINSISLRSEANTNPSNKTNGDGLEFDTEGRTIFAGHSSGVITVFDIHSKKQLLQLPSEFMSACNSVSVNPKEYYNVVAGYENGTIAIWDIRYPKNCISKGIIKDRTPINTLLYENDSVILSTGCDTSMSLNIDPKTKKIDTEIPCFFVSDDATVSSYSSFIDKRGINNLISVGRFGFCAAYQL</sequence>
<accession>A0A9P6WHP1</accession>
<dbReference type="Proteomes" id="UP000750334">
    <property type="component" value="Unassembled WGS sequence"/>
</dbReference>
<dbReference type="InterPro" id="IPR015943">
    <property type="entry name" value="WD40/YVTN_repeat-like_dom_sf"/>
</dbReference>
<dbReference type="EMBL" id="PUHR01000001">
    <property type="protein sequence ID" value="KAG0672575.1"/>
    <property type="molecule type" value="Genomic_DNA"/>
</dbReference>
<dbReference type="OrthoDB" id="10257301at2759"/>
<dbReference type="Pfam" id="PF25499">
    <property type="entry name" value="Beta-prop_pof12"/>
    <property type="match status" value="1"/>
</dbReference>
<comment type="similarity">
    <text evidence="4">Belongs to the WD repeat PAAF1/RPN14 family.</text>
</comment>
<dbReference type="PROSITE" id="PS50082">
    <property type="entry name" value="WD_REPEATS_2"/>
    <property type="match status" value="1"/>
</dbReference>
<evidence type="ECO:0000256" key="4">
    <source>
        <dbReference type="ARBA" id="ARBA00038321"/>
    </source>
</evidence>
<evidence type="ECO:0000256" key="2">
    <source>
        <dbReference type="ARBA" id="ARBA00022737"/>
    </source>
</evidence>
<feature type="repeat" description="WD" evidence="5">
    <location>
        <begin position="178"/>
        <end position="219"/>
    </location>
</feature>
<gene>
    <name evidence="7" type="ORF">C6P45_000005</name>
</gene>
<dbReference type="PANTHER" id="PTHR19857">
    <property type="entry name" value="MITOCHONDRIAL DIVISION PROTEIN 1-RELATED"/>
    <property type="match status" value="1"/>
</dbReference>
<evidence type="ECO:0000256" key="5">
    <source>
        <dbReference type="PROSITE-ProRule" id="PRU00221"/>
    </source>
</evidence>